<dbReference type="InterPro" id="IPR000719">
    <property type="entry name" value="Prot_kinase_dom"/>
</dbReference>
<evidence type="ECO:0000313" key="9">
    <source>
        <dbReference type="EMBL" id="GGM67661.1"/>
    </source>
</evidence>
<dbReference type="PANTHER" id="PTHR43289">
    <property type="entry name" value="MITOGEN-ACTIVATED PROTEIN KINASE KINASE KINASE 20-RELATED"/>
    <property type="match status" value="1"/>
</dbReference>
<evidence type="ECO:0000256" key="1">
    <source>
        <dbReference type="ARBA" id="ARBA00012513"/>
    </source>
</evidence>
<dbReference type="SMART" id="SM00220">
    <property type="entry name" value="S_TKc"/>
    <property type="match status" value="1"/>
</dbReference>
<dbReference type="PROSITE" id="PS00108">
    <property type="entry name" value="PROTEIN_KINASE_ST"/>
    <property type="match status" value="1"/>
</dbReference>
<keyword evidence="5" id="KW-0418">Kinase</keyword>
<dbReference type="SUPFAM" id="SSF56112">
    <property type="entry name" value="Protein kinase-like (PK-like)"/>
    <property type="match status" value="1"/>
</dbReference>
<dbReference type="Proteomes" id="UP000642070">
    <property type="component" value="Unassembled WGS sequence"/>
</dbReference>
<organism evidence="9 10">
    <name type="scientific">Dactylosporangium sucinum</name>
    <dbReference type="NCBI Taxonomy" id="1424081"/>
    <lineage>
        <taxon>Bacteria</taxon>
        <taxon>Bacillati</taxon>
        <taxon>Actinomycetota</taxon>
        <taxon>Actinomycetes</taxon>
        <taxon>Micromonosporales</taxon>
        <taxon>Micromonosporaceae</taxon>
        <taxon>Dactylosporangium</taxon>
    </lineage>
</organism>
<dbReference type="Pfam" id="PF00069">
    <property type="entry name" value="Pkinase"/>
    <property type="match status" value="1"/>
</dbReference>
<reference evidence="9" key="2">
    <citation type="submission" date="2020-09" db="EMBL/GenBank/DDBJ databases">
        <authorList>
            <person name="Sun Q."/>
            <person name="Ohkuma M."/>
        </authorList>
    </citation>
    <scope>NUCLEOTIDE SEQUENCE</scope>
    <source>
        <strain evidence="9">JCM 19831</strain>
    </source>
</reference>
<feature type="compositionally biased region" description="Low complexity" evidence="7">
    <location>
        <begin position="298"/>
        <end position="311"/>
    </location>
</feature>
<keyword evidence="4" id="KW-0547">Nucleotide-binding</keyword>
<dbReference type="PROSITE" id="PS50011">
    <property type="entry name" value="PROTEIN_KINASE_DOM"/>
    <property type="match status" value="1"/>
</dbReference>
<dbReference type="Gene3D" id="1.10.510.10">
    <property type="entry name" value="Transferase(Phosphotransferase) domain 1"/>
    <property type="match status" value="1"/>
</dbReference>
<keyword evidence="2" id="KW-0723">Serine/threonine-protein kinase</keyword>
<feature type="region of interest" description="Disordered" evidence="7">
    <location>
        <begin position="266"/>
        <end position="341"/>
    </location>
</feature>
<feature type="domain" description="Protein kinase" evidence="8">
    <location>
        <begin position="1"/>
        <end position="232"/>
    </location>
</feature>
<gene>
    <name evidence="9" type="ORF">GCM10007977_081820</name>
</gene>
<dbReference type="EMBL" id="BMPI01000056">
    <property type="protein sequence ID" value="GGM67661.1"/>
    <property type="molecule type" value="Genomic_DNA"/>
</dbReference>
<dbReference type="GO" id="GO:0004674">
    <property type="term" value="F:protein serine/threonine kinase activity"/>
    <property type="evidence" value="ECO:0007669"/>
    <property type="project" value="UniProtKB-KW"/>
</dbReference>
<dbReference type="InterPro" id="IPR011009">
    <property type="entry name" value="Kinase-like_dom_sf"/>
</dbReference>
<name>A0A917U9P2_9ACTN</name>
<evidence type="ECO:0000256" key="4">
    <source>
        <dbReference type="ARBA" id="ARBA00022741"/>
    </source>
</evidence>
<dbReference type="InterPro" id="IPR008271">
    <property type="entry name" value="Ser/Thr_kinase_AS"/>
</dbReference>
<evidence type="ECO:0000256" key="7">
    <source>
        <dbReference type="SAM" id="MobiDB-lite"/>
    </source>
</evidence>
<evidence type="ECO:0000256" key="6">
    <source>
        <dbReference type="ARBA" id="ARBA00022840"/>
    </source>
</evidence>
<accession>A0A917U9P2</accession>
<comment type="caution">
    <text evidence="9">The sequence shown here is derived from an EMBL/GenBank/DDBJ whole genome shotgun (WGS) entry which is preliminary data.</text>
</comment>
<dbReference type="Gene3D" id="3.30.200.20">
    <property type="entry name" value="Phosphorylase Kinase, domain 1"/>
    <property type="match status" value="1"/>
</dbReference>
<reference evidence="9" key="1">
    <citation type="journal article" date="2014" name="Int. J. Syst. Evol. Microbiol.">
        <title>Complete genome sequence of Corynebacterium casei LMG S-19264T (=DSM 44701T), isolated from a smear-ripened cheese.</title>
        <authorList>
            <consortium name="US DOE Joint Genome Institute (JGI-PGF)"/>
            <person name="Walter F."/>
            <person name="Albersmeier A."/>
            <person name="Kalinowski J."/>
            <person name="Ruckert C."/>
        </authorList>
    </citation>
    <scope>NUCLEOTIDE SEQUENCE</scope>
    <source>
        <strain evidence="9">JCM 19831</strain>
    </source>
</reference>
<evidence type="ECO:0000256" key="2">
    <source>
        <dbReference type="ARBA" id="ARBA00022527"/>
    </source>
</evidence>
<protein>
    <recommendedName>
        <fullName evidence="1">non-specific serine/threonine protein kinase</fullName>
        <ecNumber evidence="1">2.7.11.1</ecNumber>
    </recommendedName>
</protein>
<dbReference type="AlphaFoldDB" id="A0A917U9P2"/>
<proteinExistence type="predicted"/>
<evidence type="ECO:0000259" key="8">
    <source>
        <dbReference type="PROSITE" id="PS50011"/>
    </source>
</evidence>
<keyword evidence="10" id="KW-1185">Reference proteome</keyword>
<evidence type="ECO:0000313" key="10">
    <source>
        <dbReference type="Proteomes" id="UP000642070"/>
    </source>
</evidence>
<keyword evidence="6" id="KW-0067">ATP-binding</keyword>
<sequence length="411" mass="41431">MLGRAVAVKVLAGGADRDRIRDEARSAAALSHPNLAQVFDYGESDDTPYVVMELIEGETLERRLAGGAVSPADAFRLCAEVASGLAAAHDAGLVHRDVKPANIMVTVSGAKLVDFGIAAPAGAGEERVLGTPAYVAPERIMGGAVTPASDVYALGVVLYKLLAGVLPWPGESTTGIVRDHVHTPPSPLPDQPGVPRPVAALCMSCLAKDPAARPPARFVGDVLARAAARAVLGEPAARTPRWRITAAAAAVGVMAGAWLYSGASPVREPSGGPPYVQPEPAEPPPTTAPVGTPPTGPVPAGATAHETAGPPGSSPPPSPGGLPTTTSPAPVTPAPAPVTFTADGGTATARCADGLAELTGWAAAKGYKVETVRPGPAATATVTFRHGNDLVDVAVTCTGGTPRADVTARKR</sequence>
<evidence type="ECO:0000256" key="5">
    <source>
        <dbReference type="ARBA" id="ARBA00022777"/>
    </source>
</evidence>
<feature type="compositionally biased region" description="Pro residues" evidence="7">
    <location>
        <begin position="271"/>
        <end position="297"/>
    </location>
</feature>
<dbReference type="EC" id="2.7.11.1" evidence="1"/>
<dbReference type="CDD" id="cd14014">
    <property type="entry name" value="STKc_PknB_like"/>
    <property type="match status" value="1"/>
</dbReference>
<dbReference type="GO" id="GO:0005524">
    <property type="term" value="F:ATP binding"/>
    <property type="evidence" value="ECO:0007669"/>
    <property type="project" value="UniProtKB-KW"/>
</dbReference>
<evidence type="ECO:0000256" key="3">
    <source>
        <dbReference type="ARBA" id="ARBA00022679"/>
    </source>
</evidence>
<keyword evidence="3" id="KW-0808">Transferase</keyword>
<dbReference type="PANTHER" id="PTHR43289:SF6">
    <property type="entry name" value="SERINE_THREONINE-PROTEIN KINASE NEKL-3"/>
    <property type="match status" value="1"/>
</dbReference>